<evidence type="ECO:0000313" key="2">
    <source>
        <dbReference type="Proteomes" id="UP001497535"/>
    </source>
</evidence>
<accession>A0ACB0Z125</accession>
<protein>
    <submittedName>
        <fullName evidence="1">Uncharacterized protein</fullName>
    </submittedName>
</protein>
<sequence>MLNYIRLTIENPPFFYRQISILQFLSKTTIMSHRGQMLQAIGDDGIYYTWYRRPYTRRVATQSQLQQQQQSTSQGSLNMEMLDPKKIQLSELGENILACCFQCMSINDRFNMEHVSRLFRAASKKSWVPQSHVVVVPEVVVKEGSYSIDGRQLFRLLMKRCARYTLELTIHAMASNDRVFRLLNLSYRVVNLCIDSLNPLCGSEIMEIGDRLPSLKTLIIRNCRIHFSLVRHFNSMLEQLSQLQILAIADNINFRCELEQVPRSLRIFCLRDFQVNEHVGALMRNVRQRAPGITVLSVESTGRDVVNQALAYEHITVLSIPFSHVFPEDVVPADMFPANYLNRLTALDLGLVNQIFIIMRFLPEMFPCLEHLSFSCVEDPNTQLHKHFNQILPFPSLRSFCLGIYQSPKTFEQEQLQRCLDNYPLIFHAEYMAFVRKLFEQKKLEVKKNCLIKEKFFPLFFQHLQLNFPLSVDIAIDVFKECPNLRSLYFHNRFGSISKNIQHGDYFIAEQFIKKFKKHIRKENIPRPNKESKKVRMLRSLFSDTEFENGNDWILCQEYPQSSHVLVELFVRELGEGNNTCPPTQLFNIVRG</sequence>
<dbReference type="EMBL" id="CAVMJV010000022">
    <property type="protein sequence ID" value="CAK5072521.1"/>
    <property type="molecule type" value="Genomic_DNA"/>
</dbReference>
<name>A0ACB0Z125_MELEN</name>
<evidence type="ECO:0000313" key="1">
    <source>
        <dbReference type="EMBL" id="CAK5072521.1"/>
    </source>
</evidence>
<dbReference type="Proteomes" id="UP001497535">
    <property type="component" value="Unassembled WGS sequence"/>
</dbReference>
<organism evidence="1 2">
    <name type="scientific">Meloidogyne enterolobii</name>
    <name type="common">Root-knot nematode worm</name>
    <name type="synonym">Meloidogyne mayaguensis</name>
    <dbReference type="NCBI Taxonomy" id="390850"/>
    <lineage>
        <taxon>Eukaryota</taxon>
        <taxon>Metazoa</taxon>
        <taxon>Ecdysozoa</taxon>
        <taxon>Nematoda</taxon>
        <taxon>Chromadorea</taxon>
        <taxon>Rhabditida</taxon>
        <taxon>Tylenchina</taxon>
        <taxon>Tylenchomorpha</taxon>
        <taxon>Tylenchoidea</taxon>
        <taxon>Meloidogynidae</taxon>
        <taxon>Meloidogyninae</taxon>
        <taxon>Meloidogyne</taxon>
    </lineage>
</organism>
<reference evidence="1" key="1">
    <citation type="submission" date="2023-11" db="EMBL/GenBank/DDBJ databases">
        <authorList>
            <person name="Poullet M."/>
        </authorList>
    </citation>
    <scope>NUCLEOTIDE SEQUENCE</scope>
    <source>
        <strain evidence="1">E1834</strain>
    </source>
</reference>
<gene>
    <name evidence="1" type="ORF">MENTE1834_LOCUS19261</name>
</gene>
<keyword evidence="2" id="KW-1185">Reference proteome</keyword>
<comment type="caution">
    <text evidence="1">The sequence shown here is derived from an EMBL/GenBank/DDBJ whole genome shotgun (WGS) entry which is preliminary data.</text>
</comment>
<proteinExistence type="predicted"/>